<name>A0ABU9G325_9VIBR</name>
<dbReference type="InterPro" id="IPR012334">
    <property type="entry name" value="Pectin_lyas_fold"/>
</dbReference>
<dbReference type="GO" id="GO:0016829">
    <property type="term" value="F:lyase activity"/>
    <property type="evidence" value="ECO:0007669"/>
    <property type="project" value="UniProtKB-KW"/>
</dbReference>
<gene>
    <name evidence="1" type="ORF">V8Z71_24190</name>
</gene>
<feature type="non-terminal residue" evidence="1">
    <location>
        <position position="73"/>
    </location>
</feature>
<dbReference type="EMBL" id="JBANDX010000199">
    <property type="protein sequence ID" value="MEL0611382.1"/>
    <property type="molecule type" value="Genomic_DNA"/>
</dbReference>
<evidence type="ECO:0000313" key="2">
    <source>
        <dbReference type="Proteomes" id="UP001377160"/>
    </source>
</evidence>
<comment type="caution">
    <text evidence="1">The sequence shown here is derived from an EMBL/GenBank/DDBJ whole genome shotgun (WGS) entry which is preliminary data.</text>
</comment>
<dbReference type="Gene3D" id="2.160.20.10">
    <property type="entry name" value="Single-stranded right-handed beta-helix, Pectin lyase-like"/>
    <property type="match status" value="1"/>
</dbReference>
<accession>A0ABU9G325</accession>
<keyword evidence="1" id="KW-0456">Lyase</keyword>
<protein>
    <submittedName>
        <fullName evidence="1">Alginate lyase</fullName>
    </submittedName>
</protein>
<keyword evidence="2" id="KW-1185">Reference proteome</keyword>
<evidence type="ECO:0000313" key="1">
    <source>
        <dbReference type="EMBL" id="MEL0611382.1"/>
    </source>
</evidence>
<reference evidence="1 2" key="1">
    <citation type="submission" date="2024-02" db="EMBL/GenBank/DDBJ databases">
        <title>Bacteria isolated from the canopy kelp, Nereocystis luetkeana.</title>
        <authorList>
            <person name="Pfister C.A."/>
            <person name="Younker I.T."/>
            <person name="Light S.H."/>
        </authorList>
    </citation>
    <scope>NUCLEOTIDE SEQUENCE [LARGE SCALE GENOMIC DNA]</scope>
    <source>
        <strain evidence="1 2">TI.1.15</strain>
    </source>
</reference>
<organism evidence="1 2">
    <name type="scientific">Vibrio echinoideorum</name>
    <dbReference type="NCBI Taxonomy" id="2100116"/>
    <lineage>
        <taxon>Bacteria</taxon>
        <taxon>Pseudomonadati</taxon>
        <taxon>Pseudomonadota</taxon>
        <taxon>Gammaproteobacteria</taxon>
        <taxon>Vibrionales</taxon>
        <taxon>Vibrionaceae</taxon>
        <taxon>Vibrio</taxon>
    </lineage>
</organism>
<feature type="non-terminal residue" evidence="1">
    <location>
        <position position="1"/>
    </location>
</feature>
<dbReference type="Proteomes" id="UP001377160">
    <property type="component" value="Unassembled WGS sequence"/>
</dbReference>
<sequence length="73" mass="8113">IRLYDEDDVIRNNFIANTGGRDGVIEGNGEFRGGFVINTGIIDVAIGEELDESVKGKELNNQWTPKNITFENN</sequence>
<proteinExistence type="predicted"/>